<name>A0ACC2JTM5_9PEZI</name>
<sequence>MALSIDYNQTSLHRCSKEAFNRQLAQKDLQHTFKQARSSSDNPKIPDPGLFNFHIDASAEDRQRRLPTAAECATHLELLQAFRHIRTQIESSTRLDRVFGIKPEPRIVYRKRRVYKGRKSSWVREEVKLRDNNFEKRREVKWPLYLKLAAARFLSWAAVVEEVFFSQPPTPSQSLRVPPLDILMVWHAFLLNPKWFQSFKQSKLKYLSTVPFPWDQIHAAIDSNSRDWPFELSKEDQDWFQEKTGSHPDLLGFLIKANKSSIVRNCLAIHGIKSRHLNGSRGLRLKDIPKVYIGNSNLELAEVKFLDSCRLALGSNDTVKSLVEAVERQSAFVDKMEKQLWIRSPAVAGTLSRAIIRYERFLKLFKLYPKKMLVPTLDIDLVWHTHQCSPTQYGLIVTEIAGRFIDHNDKLGTITLNPAFENTKALYRIRFAEEYETCLCWDCEALRSTIASEDSNSQTDVASIAHEANSKVAYYRAVEIARQKGKELLPVYSLSEGDEYI</sequence>
<keyword evidence="2" id="KW-1185">Reference proteome</keyword>
<accession>A0ACC2JTM5</accession>
<organism evidence="1 2">
    <name type="scientific">Lasiodiplodia mahajangana</name>
    <dbReference type="NCBI Taxonomy" id="1108764"/>
    <lineage>
        <taxon>Eukaryota</taxon>
        <taxon>Fungi</taxon>
        <taxon>Dikarya</taxon>
        <taxon>Ascomycota</taxon>
        <taxon>Pezizomycotina</taxon>
        <taxon>Dothideomycetes</taxon>
        <taxon>Dothideomycetes incertae sedis</taxon>
        <taxon>Botryosphaeriales</taxon>
        <taxon>Botryosphaeriaceae</taxon>
        <taxon>Lasiodiplodia</taxon>
    </lineage>
</organism>
<evidence type="ECO:0000313" key="2">
    <source>
        <dbReference type="Proteomes" id="UP001153332"/>
    </source>
</evidence>
<gene>
    <name evidence="1" type="ORF">O1611_g2791</name>
</gene>
<dbReference type="EMBL" id="JAPUUL010000412">
    <property type="protein sequence ID" value="KAJ8130841.1"/>
    <property type="molecule type" value="Genomic_DNA"/>
</dbReference>
<comment type="caution">
    <text evidence="1">The sequence shown here is derived from an EMBL/GenBank/DDBJ whole genome shotgun (WGS) entry which is preliminary data.</text>
</comment>
<proteinExistence type="predicted"/>
<reference evidence="1" key="1">
    <citation type="submission" date="2022-12" db="EMBL/GenBank/DDBJ databases">
        <title>Genome Sequence of Lasiodiplodia mahajangana.</title>
        <authorList>
            <person name="Buettner E."/>
        </authorList>
    </citation>
    <scope>NUCLEOTIDE SEQUENCE</scope>
    <source>
        <strain evidence="1">VT137</strain>
    </source>
</reference>
<protein>
    <submittedName>
        <fullName evidence="1">Uncharacterized protein</fullName>
    </submittedName>
</protein>
<dbReference type="Proteomes" id="UP001153332">
    <property type="component" value="Unassembled WGS sequence"/>
</dbReference>
<evidence type="ECO:0000313" key="1">
    <source>
        <dbReference type="EMBL" id="KAJ8130841.1"/>
    </source>
</evidence>